<feature type="compositionally biased region" description="Basic and acidic residues" evidence="1">
    <location>
        <begin position="10"/>
        <end position="19"/>
    </location>
</feature>
<gene>
    <name evidence="2" type="ORF">UXM345_LOCUS38464</name>
</gene>
<dbReference type="EMBL" id="CAJOBF010027463">
    <property type="protein sequence ID" value="CAF4409663.1"/>
    <property type="molecule type" value="Genomic_DNA"/>
</dbReference>
<proteinExistence type="predicted"/>
<evidence type="ECO:0000313" key="2">
    <source>
        <dbReference type="EMBL" id="CAF4409663.1"/>
    </source>
</evidence>
<feature type="non-terminal residue" evidence="2">
    <location>
        <position position="67"/>
    </location>
</feature>
<feature type="compositionally biased region" description="Polar residues" evidence="1">
    <location>
        <begin position="21"/>
        <end position="67"/>
    </location>
</feature>
<sequence>MTLDSVTSDETNKLTRDASTEDLTSTSRNNTPGLGEDNNSSTEQTKNDINTQMSSRAKNQHYNTKYP</sequence>
<organism evidence="2 3">
    <name type="scientific">Rotaria magnacalcarata</name>
    <dbReference type="NCBI Taxonomy" id="392030"/>
    <lineage>
        <taxon>Eukaryota</taxon>
        <taxon>Metazoa</taxon>
        <taxon>Spiralia</taxon>
        <taxon>Gnathifera</taxon>
        <taxon>Rotifera</taxon>
        <taxon>Eurotatoria</taxon>
        <taxon>Bdelloidea</taxon>
        <taxon>Philodinida</taxon>
        <taxon>Philodinidae</taxon>
        <taxon>Rotaria</taxon>
    </lineage>
</organism>
<protein>
    <submittedName>
        <fullName evidence="2">Uncharacterized protein</fullName>
    </submittedName>
</protein>
<name>A0A820PK79_9BILA</name>
<dbReference type="Proteomes" id="UP000663842">
    <property type="component" value="Unassembled WGS sequence"/>
</dbReference>
<evidence type="ECO:0000256" key="1">
    <source>
        <dbReference type="SAM" id="MobiDB-lite"/>
    </source>
</evidence>
<reference evidence="2" key="1">
    <citation type="submission" date="2021-02" db="EMBL/GenBank/DDBJ databases">
        <authorList>
            <person name="Nowell W R."/>
        </authorList>
    </citation>
    <scope>NUCLEOTIDE SEQUENCE</scope>
</reference>
<dbReference type="AlphaFoldDB" id="A0A820PK79"/>
<comment type="caution">
    <text evidence="2">The sequence shown here is derived from an EMBL/GenBank/DDBJ whole genome shotgun (WGS) entry which is preliminary data.</text>
</comment>
<evidence type="ECO:0000313" key="3">
    <source>
        <dbReference type="Proteomes" id="UP000663842"/>
    </source>
</evidence>
<feature type="region of interest" description="Disordered" evidence="1">
    <location>
        <begin position="1"/>
        <end position="67"/>
    </location>
</feature>
<accession>A0A820PK79</accession>